<reference evidence="2 3" key="1">
    <citation type="submission" date="2017-12" db="EMBL/GenBank/DDBJ databases">
        <title>Comparative genomics of Botrytis spp.</title>
        <authorList>
            <person name="Valero-Jimenez C.A."/>
            <person name="Tapia P."/>
            <person name="Veloso J."/>
            <person name="Silva-Moreno E."/>
            <person name="Staats M."/>
            <person name="Valdes J.H."/>
            <person name="Van Kan J.A.L."/>
        </authorList>
    </citation>
    <scope>NUCLEOTIDE SEQUENCE [LARGE SCALE GENOMIC DNA]</scope>
    <source>
        <strain evidence="2 3">MUCL3349</strain>
    </source>
</reference>
<dbReference type="EMBL" id="PQXO01000236">
    <property type="protein sequence ID" value="TGO87298.1"/>
    <property type="molecule type" value="Genomic_DNA"/>
</dbReference>
<evidence type="ECO:0000256" key="1">
    <source>
        <dbReference type="SAM" id="MobiDB-lite"/>
    </source>
</evidence>
<comment type="caution">
    <text evidence="2">The sequence shown here is derived from an EMBL/GenBank/DDBJ whole genome shotgun (WGS) entry which is preliminary data.</text>
</comment>
<keyword evidence="3" id="KW-1185">Reference proteome</keyword>
<feature type="compositionally biased region" description="Basic and acidic residues" evidence="1">
    <location>
        <begin position="82"/>
        <end position="106"/>
    </location>
</feature>
<dbReference type="Proteomes" id="UP000297280">
    <property type="component" value="Unassembled WGS sequence"/>
</dbReference>
<organism evidence="2 3">
    <name type="scientific">Botrytis porri</name>
    <dbReference type="NCBI Taxonomy" id="87229"/>
    <lineage>
        <taxon>Eukaryota</taxon>
        <taxon>Fungi</taxon>
        <taxon>Dikarya</taxon>
        <taxon>Ascomycota</taxon>
        <taxon>Pezizomycotina</taxon>
        <taxon>Leotiomycetes</taxon>
        <taxon>Helotiales</taxon>
        <taxon>Sclerotiniaceae</taxon>
        <taxon>Botrytis</taxon>
    </lineage>
</organism>
<feature type="region of interest" description="Disordered" evidence="1">
    <location>
        <begin position="70"/>
        <end position="118"/>
    </location>
</feature>
<evidence type="ECO:0000313" key="3">
    <source>
        <dbReference type="Proteomes" id="UP000297280"/>
    </source>
</evidence>
<proteinExistence type="predicted"/>
<name>A0A4Z1KPA5_9HELO</name>
<sequence length="118" mass="13697">MTSWIDSRSRTVRTIEATAQNAPSQKIMIMAILRFLFMLSRDMAGMGRHSTSISSVKLVATCARPKAVSLNRRDTFHKHEKQKAPDRYEPNRAPHNGLEKRRHEDAFVEQQYSYFDRS</sequence>
<dbReference type="AlphaFoldDB" id="A0A4Z1KPA5"/>
<evidence type="ECO:0000313" key="2">
    <source>
        <dbReference type="EMBL" id="TGO87298.1"/>
    </source>
</evidence>
<protein>
    <submittedName>
        <fullName evidence="2">Uncharacterized protein</fullName>
    </submittedName>
</protein>
<accession>A0A4Z1KPA5</accession>
<gene>
    <name evidence="2" type="ORF">BPOR_0236g00210</name>
</gene>